<dbReference type="EMBL" id="JAQIZZ010000004">
    <property type="protein sequence ID" value="KAJ5543877.1"/>
    <property type="molecule type" value="Genomic_DNA"/>
</dbReference>
<evidence type="ECO:0000313" key="2">
    <source>
        <dbReference type="Proteomes" id="UP001220324"/>
    </source>
</evidence>
<evidence type="ECO:0000313" key="1">
    <source>
        <dbReference type="EMBL" id="KAJ5543877.1"/>
    </source>
</evidence>
<proteinExistence type="predicted"/>
<reference evidence="1 2" key="1">
    <citation type="journal article" date="2023" name="IMA Fungus">
        <title>Comparative genomic study of the Penicillium genus elucidates a diverse pangenome and 15 lateral gene transfer events.</title>
        <authorList>
            <person name="Petersen C."/>
            <person name="Sorensen T."/>
            <person name="Nielsen M.R."/>
            <person name="Sondergaard T.E."/>
            <person name="Sorensen J.L."/>
            <person name="Fitzpatrick D.A."/>
            <person name="Frisvad J.C."/>
            <person name="Nielsen K.L."/>
        </authorList>
    </citation>
    <scope>NUCLEOTIDE SEQUENCE [LARGE SCALE GENOMIC DNA]</scope>
    <source>
        <strain evidence="1 2">IBT 35679</strain>
    </source>
</reference>
<name>A0AAD6CXN2_9EURO</name>
<accession>A0AAD6CXN2</accession>
<dbReference type="AlphaFoldDB" id="A0AAD6CXN2"/>
<comment type="caution">
    <text evidence="1">The sequence shown here is derived from an EMBL/GenBank/DDBJ whole genome shotgun (WGS) entry which is preliminary data.</text>
</comment>
<sequence>MNACPIAFWSLSFNNQTDIMGRVLNVSTTFRRKPGTQKFELNHVPLRTPQSALDKKVLYPNRKPPQGGNYHRSLEFVGNFLLDFTSPDDPDLRLDEMQLKLYRKLSFQPIFENGRNVYKLARAPPLECITSQLFWKTPNLIASGIIGSSQH</sequence>
<organism evidence="1 2">
    <name type="scientific">Penicillium frequentans</name>
    <dbReference type="NCBI Taxonomy" id="3151616"/>
    <lineage>
        <taxon>Eukaryota</taxon>
        <taxon>Fungi</taxon>
        <taxon>Dikarya</taxon>
        <taxon>Ascomycota</taxon>
        <taxon>Pezizomycotina</taxon>
        <taxon>Eurotiomycetes</taxon>
        <taxon>Eurotiomycetidae</taxon>
        <taxon>Eurotiales</taxon>
        <taxon>Aspergillaceae</taxon>
        <taxon>Penicillium</taxon>
    </lineage>
</organism>
<protein>
    <submittedName>
        <fullName evidence="1">Uncharacterized protein</fullName>
    </submittedName>
</protein>
<keyword evidence="2" id="KW-1185">Reference proteome</keyword>
<dbReference type="Proteomes" id="UP001220324">
    <property type="component" value="Unassembled WGS sequence"/>
</dbReference>
<gene>
    <name evidence="1" type="ORF">N7494_005156</name>
</gene>